<feature type="domain" description="HTH lysR-type" evidence="5">
    <location>
        <begin position="6"/>
        <end position="63"/>
    </location>
</feature>
<evidence type="ECO:0000313" key="6">
    <source>
        <dbReference type="EMBL" id="ORL64965.1"/>
    </source>
</evidence>
<accession>A0A1X0ZZC7</accession>
<sequence>MAIRLPSLSALRAFEAAARLRSFKKAADELAVTATAISHRIRVLEDDLERPLFVRKVRAVELTADGLVLAAAVSSGFQAMAGAVEQIRRPRRASVTLSATPAFATKWLVPKLAAFQHAHPQIDLHVLASNAPVDLDSGTVDLAIRYGHGRYPGVTARLLLEDRFAPVANPALLARVGKDAAQWPLIHFDWHRPQALDLTWRAWARAKGRAAGDMSTGIRYSEESHAIQAAVAGQGVALLSVLLVEEELRMGVLQVADEPVLEGMSYHLLNTDRRPLSEAAALVHAWLMDVAGSVSA</sequence>
<dbReference type="Proteomes" id="UP000193675">
    <property type="component" value="Unassembled WGS sequence"/>
</dbReference>
<evidence type="ECO:0000256" key="1">
    <source>
        <dbReference type="ARBA" id="ARBA00009437"/>
    </source>
</evidence>
<dbReference type="PANTHER" id="PTHR30537:SF74">
    <property type="entry name" value="HTH-TYPE TRANSCRIPTIONAL REGULATOR TRPI"/>
    <property type="match status" value="1"/>
</dbReference>
<dbReference type="InterPro" id="IPR036388">
    <property type="entry name" value="WH-like_DNA-bd_sf"/>
</dbReference>
<dbReference type="Gene3D" id="3.40.190.10">
    <property type="entry name" value="Periplasmic binding protein-like II"/>
    <property type="match status" value="2"/>
</dbReference>
<name>A0A1X0ZZC7_PSEPU</name>
<dbReference type="Pfam" id="PF00126">
    <property type="entry name" value="HTH_1"/>
    <property type="match status" value="1"/>
</dbReference>
<evidence type="ECO:0000313" key="7">
    <source>
        <dbReference type="Proteomes" id="UP000193675"/>
    </source>
</evidence>
<dbReference type="PROSITE" id="PS50931">
    <property type="entry name" value="HTH_LYSR"/>
    <property type="match status" value="1"/>
</dbReference>
<dbReference type="GO" id="GO:0006351">
    <property type="term" value="P:DNA-templated transcription"/>
    <property type="evidence" value="ECO:0007669"/>
    <property type="project" value="TreeGrafter"/>
</dbReference>
<keyword evidence="3" id="KW-0238">DNA-binding</keyword>
<keyword evidence="4" id="KW-0804">Transcription</keyword>
<evidence type="ECO:0000259" key="5">
    <source>
        <dbReference type="PROSITE" id="PS50931"/>
    </source>
</evidence>
<dbReference type="InterPro" id="IPR058163">
    <property type="entry name" value="LysR-type_TF_proteobact-type"/>
</dbReference>
<evidence type="ECO:0000256" key="2">
    <source>
        <dbReference type="ARBA" id="ARBA00023015"/>
    </source>
</evidence>
<dbReference type="SUPFAM" id="SSF46785">
    <property type="entry name" value="Winged helix' DNA-binding domain"/>
    <property type="match status" value="1"/>
</dbReference>
<dbReference type="EMBL" id="NBWC01000012">
    <property type="protein sequence ID" value="ORL64965.1"/>
    <property type="molecule type" value="Genomic_DNA"/>
</dbReference>
<dbReference type="PANTHER" id="PTHR30537">
    <property type="entry name" value="HTH-TYPE TRANSCRIPTIONAL REGULATOR"/>
    <property type="match status" value="1"/>
</dbReference>
<evidence type="ECO:0000256" key="3">
    <source>
        <dbReference type="ARBA" id="ARBA00023125"/>
    </source>
</evidence>
<dbReference type="CDD" id="cd08432">
    <property type="entry name" value="PBP2_GcdR_TrpI_HvrB_AmpR_like"/>
    <property type="match status" value="1"/>
</dbReference>
<comment type="caution">
    <text evidence="6">The sequence shown here is derived from an EMBL/GenBank/DDBJ whole genome shotgun (WGS) entry which is preliminary data.</text>
</comment>
<protein>
    <submittedName>
        <fullName evidence="6">Transcriptional regulator</fullName>
    </submittedName>
</protein>
<comment type="similarity">
    <text evidence="1">Belongs to the LysR transcriptional regulatory family.</text>
</comment>
<dbReference type="InterPro" id="IPR000847">
    <property type="entry name" value="LysR_HTH_N"/>
</dbReference>
<dbReference type="Pfam" id="PF03466">
    <property type="entry name" value="LysR_substrate"/>
    <property type="match status" value="1"/>
</dbReference>
<dbReference type="AlphaFoldDB" id="A0A1X0ZZC7"/>
<organism evidence="6 7">
    <name type="scientific">Pseudomonas putida</name>
    <name type="common">Arthrobacter siderocapsulatus</name>
    <dbReference type="NCBI Taxonomy" id="303"/>
    <lineage>
        <taxon>Bacteria</taxon>
        <taxon>Pseudomonadati</taxon>
        <taxon>Pseudomonadota</taxon>
        <taxon>Gammaproteobacteria</taxon>
        <taxon>Pseudomonadales</taxon>
        <taxon>Pseudomonadaceae</taxon>
        <taxon>Pseudomonas</taxon>
    </lineage>
</organism>
<proteinExistence type="inferred from homology"/>
<dbReference type="SUPFAM" id="SSF53850">
    <property type="entry name" value="Periplasmic binding protein-like II"/>
    <property type="match status" value="1"/>
</dbReference>
<keyword evidence="2" id="KW-0805">Transcription regulation</keyword>
<dbReference type="OrthoDB" id="5526340at2"/>
<evidence type="ECO:0000256" key="4">
    <source>
        <dbReference type="ARBA" id="ARBA00023163"/>
    </source>
</evidence>
<reference evidence="6 7" key="1">
    <citation type="submission" date="2017-04" db="EMBL/GenBank/DDBJ databases">
        <title>Presence of VIM-2 positive Pseudomonas species in chickens and their surrounding environment.</title>
        <authorList>
            <person name="Zhang R."/>
        </authorList>
    </citation>
    <scope>NUCLEOTIDE SEQUENCE [LARGE SCALE GENOMIC DNA]</scope>
    <source>
        <strain evidence="6 7">DZ-C18</strain>
    </source>
</reference>
<dbReference type="GO" id="GO:0003700">
    <property type="term" value="F:DNA-binding transcription factor activity"/>
    <property type="evidence" value="ECO:0007669"/>
    <property type="project" value="InterPro"/>
</dbReference>
<dbReference type="RefSeq" id="WP_084855624.1">
    <property type="nucleotide sequence ID" value="NZ_JAOTEI010000009.1"/>
</dbReference>
<dbReference type="InterPro" id="IPR036390">
    <property type="entry name" value="WH_DNA-bd_sf"/>
</dbReference>
<dbReference type="InterPro" id="IPR005119">
    <property type="entry name" value="LysR_subst-bd"/>
</dbReference>
<gene>
    <name evidence="6" type="ORF">B7H17_09540</name>
</gene>
<dbReference type="Gene3D" id="1.10.10.10">
    <property type="entry name" value="Winged helix-like DNA-binding domain superfamily/Winged helix DNA-binding domain"/>
    <property type="match status" value="1"/>
</dbReference>
<dbReference type="GO" id="GO:0043565">
    <property type="term" value="F:sequence-specific DNA binding"/>
    <property type="evidence" value="ECO:0007669"/>
    <property type="project" value="TreeGrafter"/>
</dbReference>